<dbReference type="EMBL" id="LT629701">
    <property type="protein sequence ID" value="SDM47400.1"/>
    <property type="molecule type" value="Genomic_DNA"/>
</dbReference>
<dbReference type="RefSeq" id="WP_030431709.1">
    <property type="nucleotide sequence ID" value="NZ_JOEF01000020.1"/>
</dbReference>
<dbReference type="InterPro" id="IPR036388">
    <property type="entry name" value="WH-like_DNA-bd_sf"/>
</dbReference>
<dbReference type="eggNOG" id="COG2197">
    <property type="taxonomic scope" value="Bacteria"/>
</dbReference>
<dbReference type="SUPFAM" id="SSF52540">
    <property type="entry name" value="P-loop containing nucleoside triphosphate hydrolases"/>
    <property type="match status" value="1"/>
</dbReference>
<dbReference type="GO" id="GO:0006355">
    <property type="term" value="P:regulation of DNA-templated transcription"/>
    <property type="evidence" value="ECO:0007669"/>
    <property type="project" value="InterPro"/>
</dbReference>
<proteinExistence type="predicted"/>
<evidence type="ECO:0000313" key="5">
    <source>
        <dbReference type="Proteomes" id="UP000183376"/>
    </source>
</evidence>
<accession>A0A1G9TIB6</accession>
<sequence length="918" mass="97064">MSGLVGRFDEAARIAETVRAGGGVLVLRGPAGVGKTRLGLEALSRAGAAGFRTLTGSGRPLGRGLAYAPWLEALGPCLRELPPGVRARLVELPELGRLFGGLDLPRPEPLADPALERLRLFEAVSRLLALLEPVAIFIDDLQWADDTSVELFDYLARGAARHRVLLIAAHRADELTTRFPSLDVDTLDGDGSTALLRELLDGGDPPPALVELARARAGGLPLYLVELVGQLRADGSLTRSGGAWVLKTTSEPTTPQQVRDVVAARLGTLSRHERVLLEVIAVAGEAATHGVVHAVSGLDEDSVITAVLAGRDRGLIAEDVLAGEVRYRPSHPMYGEVAYAELAAVRRQQLHLGVAEALGDNDVELLAKHVRGAGALADQHRALAVCRAAGEHALELRAGDAAVQHLVAALGLANRLARADLVPDLRERLALAYDLAGRSGEAADAWRAAARAATDGARRSHCLRRVALLAWDNGDFAAAMSTLDTAADALPVDAAPEDRLRLHETRISLQSRASLVAEMIKSRAEVAALPGARATALTEMIDTVALLAAADYRGAHAAATRAIERAGETGDPVLLEFVSRPIVLIDMLVFGVDAARASAERGLRAAKASGVPALESSSRFSLIVADYFGGHWRRAKAAAAELIAFGHRVDQPRMITVGLASRALIAAGAGRRAEAAALLKEASAGYTAGERVDARVRQLVGCVRVLMARQSGDHTTAVAVAEELAAPDATTFPPYGLVLLGDALRDAGDEPGALAAAERLVRLAPGSPFLAAYAARLRGDFAEAVARFQEAGMRIEAAHVRLDLAESVEDLRSVLELAEAEDVGPLADRARKALRTKGVRTPVGRERPSGTLTRREVEVARLVAEGLSNAEIAERLFLSRRTVTTHLQHAYARLGVSSRAALTHYVMENGLLDSPTTG</sequence>
<dbReference type="InterPro" id="IPR016032">
    <property type="entry name" value="Sig_transdc_resp-reg_C-effctor"/>
</dbReference>
<evidence type="ECO:0000256" key="1">
    <source>
        <dbReference type="ARBA" id="ARBA00022741"/>
    </source>
</evidence>
<dbReference type="InterPro" id="IPR027417">
    <property type="entry name" value="P-loop_NTPase"/>
</dbReference>
<dbReference type="Proteomes" id="UP000183376">
    <property type="component" value="Chromosome I"/>
</dbReference>
<dbReference type="Pfam" id="PF00196">
    <property type="entry name" value="GerE"/>
    <property type="match status" value="1"/>
</dbReference>
<dbReference type="Gene3D" id="1.25.40.10">
    <property type="entry name" value="Tetratricopeptide repeat domain"/>
    <property type="match status" value="1"/>
</dbReference>
<dbReference type="InterPro" id="IPR041664">
    <property type="entry name" value="AAA_16"/>
</dbReference>
<dbReference type="SMART" id="SM00421">
    <property type="entry name" value="HTH_LUXR"/>
    <property type="match status" value="1"/>
</dbReference>
<reference evidence="4 5" key="1">
    <citation type="submission" date="2016-10" db="EMBL/GenBank/DDBJ databases">
        <authorList>
            <person name="de Groot N.N."/>
        </authorList>
    </citation>
    <scope>NUCLEOTIDE SEQUENCE [LARGE SCALE GENOMIC DNA]</scope>
    <source>
        <strain evidence="4 5">DSM 44149</strain>
    </source>
</reference>
<organism evidence="4 5">
    <name type="scientific">Allokutzneria albata</name>
    <name type="common">Kibdelosporangium albatum</name>
    <dbReference type="NCBI Taxonomy" id="211114"/>
    <lineage>
        <taxon>Bacteria</taxon>
        <taxon>Bacillati</taxon>
        <taxon>Actinomycetota</taxon>
        <taxon>Actinomycetes</taxon>
        <taxon>Pseudonocardiales</taxon>
        <taxon>Pseudonocardiaceae</taxon>
        <taxon>Allokutzneria</taxon>
    </lineage>
</organism>
<dbReference type="InterPro" id="IPR011990">
    <property type="entry name" value="TPR-like_helical_dom_sf"/>
</dbReference>
<dbReference type="eggNOG" id="COG3899">
    <property type="taxonomic scope" value="Bacteria"/>
</dbReference>
<dbReference type="Pfam" id="PF13191">
    <property type="entry name" value="AAA_16"/>
    <property type="match status" value="1"/>
</dbReference>
<dbReference type="PROSITE" id="PS00622">
    <property type="entry name" value="HTH_LUXR_1"/>
    <property type="match status" value="1"/>
</dbReference>
<dbReference type="Gene3D" id="1.10.10.10">
    <property type="entry name" value="Winged helix-like DNA-binding domain superfamily/Winged helix DNA-binding domain"/>
    <property type="match status" value="1"/>
</dbReference>
<dbReference type="GO" id="GO:0005737">
    <property type="term" value="C:cytoplasm"/>
    <property type="evidence" value="ECO:0007669"/>
    <property type="project" value="TreeGrafter"/>
</dbReference>
<feature type="domain" description="HTH luxR-type" evidence="3">
    <location>
        <begin position="845"/>
        <end position="910"/>
    </location>
</feature>
<evidence type="ECO:0000256" key="2">
    <source>
        <dbReference type="ARBA" id="ARBA00022840"/>
    </source>
</evidence>
<dbReference type="GO" id="GO:0005524">
    <property type="term" value="F:ATP binding"/>
    <property type="evidence" value="ECO:0007669"/>
    <property type="project" value="UniProtKB-KW"/>
</dbReference>
<dbReference type="STRING" id="211114.SAMN04489726_1805"/>
<keyword evidence="2" id="KW-0067">ATP-binding</keyword>
<dbReference type="AlphaFoldDB" id="A0A1G9TIB6"/>
<dbReference type="PANTHER" id="PTHR16305">
    <property type="entry name" value="TESTICULAR SOLUBLE ADENYLYL CYCLASE"/>
    <property type="match status" value="1"/>
</dbReference>
<gene>
    <name evidence="4" type="ORF">SAMN04489726_1805</name>
</gene>
<dbReference type="GO" id="GO:0003677">
    <property type="term" value="F:DNA binding"/>
    <property type="evidence" value="ECO:0007669"/>
    <property type="project" value="InterPro"/>
</dbReference>
<dbReference type="PANTHER" id="PTHR16305:SF35">
    <property type="entry name" value="TRANSCRIPTIONAL ACTIVATOR DOMAIN"/>
    <property type="match status" value="1"/>
</dbReference>
<dbReference type="SUPFAM" id="SSF48452">
    <property type="entry name" value="TPR-like"/>
    <property type="match status" value="1"/>
</dbReference>
<name>A0A1G9TIB6_ALLAB</name>
<keyword evidence="5" id="KW-1185">Reference proteome</keyword>
<dbReference type="InterPro" id="IPR000792">
    <property type="entry name" value="Tscrpt_reg_LuxR_C"/>
</dbReference>
<dbReference type="SUPFAM" id="SSF46894">
    <property type="entry name" value="C-terminal effector domain of the bipartite response regulators"/>
    <property type="match status" value="1"/>
</dbReference>
<dbReference type="GO" id="GO:0004016">
    <property type="term" value="F:adenylate cyclase activity"/>
    <property type="evidence" value="ECO:0007669"/>
    <property type="project" value="TreeGrafter"/>
</dbReference>
<dbReference type="PRINTS" id="PR00038">
    <property type="entry name" value="HTHLUXR"/>
</dbReference>
<dbReference type="CDD" id="cd06170">
    <property type="entry name" value="LuxR_C_like"/>
    <property type="match status" value="1"/>
</dbReference>
<dbReference type="OrthoDB" id="3649961at2"/>
<protein>
    <submittedName>
        <fullName evidence="4">AAA ATPase domain-containing protein</fullName>
    </submittedName>
</protein>
<evidence type="ECO:0000259" key="3">
    <source>
        <dbReference type="PROSITE" id="PS50043"/>
    </source>
</evidence>
<dbReference type="PROSITE" id="PS50043">
    <property type="entry name" value="HTH_LUXR_2"/>
    <property type="match status" value="1"/>
</dbReference>
<evidence type="ECO:0000313" key="4">
    <source>
        <dbReference type="EMBL" id="SDM47400.1"/>
    </source>
</evidence>
<dbReference type="eggNOG" id="COG0457">
    <property type="taxonomic scope" value="Bacteria"/>
</dbReference>
<keyword evidence="1" id="KW-0547">Nucleotide-binding</keyword>